<dbReference type="Proteomes" id="UP000637628">
    <property type="component" value="Unassembled WGS sequence"/>
</dbReference>
<comment type="caution">
    <text evidence="1">The sequence shown here is derived from an EMBL/GenBank/DDBJ whole genome shotgun (WGS) entry which is preliminary data.</text>
</comment>
<gene>
    <name evidence="1" type="ORF">Adu01nite_06930</name>
</gene>
<proteinExistence type="predicted"/>
<keyword evidence="2" id="KW-1185">Reference proteome</keyword>
<sequence>MLGRDGEHGSDGIVGARRHIHDPALLSGLPVAKLCFTYPMDGNNGRGGIAASRADRIAGPIE</sequence>
<name>A0ABQ3YP30_9ACTN</name>
<evidence type="ECO:0000313" key="2">
    <source>
        <dbReference type="Proteomes" id="UP000637628"/>
    </source>
</evidence>
<organism evidence="1 2">
    <name type="scientific">Paractinoplanes durhamensis</name>
    <dbReference type="NCBI Taxonomy" id="113563"/>
    <lineage>
        <taxon>Bacteria</taxon>
        <taxon>Bacillati</taxon>
        <taxon>Actinomycetota</taxon>
        <taxon>Actinomycetes</taxon>
        <taxon>Micromonosporales</taxon>
        <taxon>Micromonosporaceae</taxon>
        <taxon>Paractinoplanes</taxon>
    </lineage>
</organism>
<accession>A0ABQ3YP30</accession>
<protein>
    <submittedName>
        <fullName evidence="1">Uncharacterized protein</fullName>
    </submittedName>
</protein>
<evidence type="ECO:0000313" key="1">
    <source>
        <dbReference type="EMBL" id="GID99342.1"/>
    </source>
</evidence>
<dbReference type="EMBL" id="BOML01000006">
    <property type="protein sequence ID" value="GID99342.1"/>
    <property type="molecule type" value="Genomic_DNA"/>
</dbReference>
<reference evidence="1 2" key="1">
    <citation type="submission" date="2021-01" db="EMBL/GenBank/DDBJ databases">
        <title>Whole genome shotgun sequence of Actinoplanes durhamensis NBRC 14914.</title>
        <authorList>
            <person name="Komaki H."/>
            <person name="Tamura T."/>
        </authorList>
    </citation>
    <scope>NUCLEOTIDE SEQUENCE [LARGE SCALE GENOMIC DNA]</scope>
    <source>
        <strain evidence="1 2">NBRC 14914</strain>
    </source>
</reference>